<keyword evidence="8" id="KW-1185">Reference proteome</keyword>
<gene>
    <name evidence="7" type="ORF">QVE165_LOCUS13893</name>
</gene>
<reference evidence="7" key="1">
    <citation type="submission" date="2021-02" db="EMBL/GenBank/DDBJ databases">
        <authorList>
            <person name="Nowell W R."/>
        </authorList>
    </citation>
    <scope>NUCLEOTIDE SEQUENCE</scope>
</reference>
<evidence type="ECO:0000256" key="2">
    <source>
        <dbReference type="ARBA" id="ARBA00035119"/>
    </source>
</evidence>
<proteinExistence type="inferred from homology"/>
<comment type="catalytic activity">
    <reaction evidence="5 6">
        <text>queuosine 5'-phosphate + H2O = queuine + D-ribose 5-phosphate</text>
        <dbReference type="Rhea" id="RHEA:75387"/>
        <dbReference type="ChEBI" id="CHEBI:15377"/>
        <dbReference type="ChEBI" id="CHEBI:17433"/>
        <dbReference type="ChEBI" id="CHEBI:78346"/>
        <dbReference type="ChEBI" id="CHEBI:194371"/>
    </reaction>
    <physiologicalReaction direction="left-to-right" evidence="5 6">
        <dbReference type="Rhea" id="RHEA:75388"/>
    </physiologicalReaction>
</comment>
<comment type="caution">
    <text evidence="7">The sequence shown here is derived from an EMBL/GenBank/DDBJ whole genome shotgun (WGS) entry which is preliminary data.</text>
</comment>
<evidence type="ECO:0000256" key="4">
    <source>
        <dbReference type="ARBA" id="ARBA00035393"/>
    </source>
</evidence>
<comment type="function">
    <text evidence="6">Catalyzes the hydrolysis of queuosine 5'-phosphate, releasing the nucleobase queuine (q). Is required for salvage of queuine from exogenous queuosine (Q) that is imported and then converted to queuosine 5'-phosphate intracellularly.</text>
</comment>
<dbReference type="GO" id="GO:0006400">
    <property type="term" value="P:tRNA modification"/>
    <property type="evidence" value="ECO:0007669"/>
    <property type="project" value="TreeGrafter"/>
</dbReference>
<dbReference type="OrthoDB" id="416777at2759"/>
<sequence length="353" mass="40237">MTHSGNTNEECCLTPLDSARFIMERARHVSINIPSLQKLAIMISSAMMDGEFTQEDWIGSDVGPPKGNDQSTIDWIFLTSTLNFSFWTDDNEKETYAKKYKNKIYYGYEALCVAINQALDNGIDILNAEYYSRITIDQLEDIFRSTENSSKLPMLTERLNVLHDTGSILIKEYGGHFARCIEQSGGSAVDLVELIVEKFPSYRDESVYDGQRVSFYKRAQILVSDIWGCFNGHGLGHLTDMDGLTMFADYRVPQVLSHEGVLVYSPQLKARLERKEEIPFGDADECEIRAASILAVHLIVNQANEKIPLEKDTGDGGQRLNAPLVDVYLWRKRRQQSQVYEQTPFHRTRSIFY</sequence>
<name>A0A814FGR4_9BILA</name>
<dbReference type="AlphaFoldDB" id="A0A814FGR4"/>
<evidence type="ECO:0000313" key="7">
    <source>
        <dbReference type="EMBL" id="CAF0981607.1"/>
    </source>
</evidence>
<organism evidence="7 8">
    <name type="scientific">Adineta steineri</name>
    <dbReference type="NCBI Taxonomy" id="433720"/>
    <lineage>
        <taxon>Eukaryota</taxon>
        <taxon>Metazoa</taxon>
        <taxon>Spiralia</taxon>
        <taxon>Gnathifera</taxon>
        <taxon>Rotifera</taxon>
        <taxon>Eurotatoria</taxon>
        <taxon>Bdelloidea</taxon>
        <taxon>Adinetida</taxon>
        <taxon>Adinetidae</taxon>
        <taxon>Adineta</taxon>
    </lineage>
</organism>
<comment type="similarity">
    <text evidence="2 6">Belongs to the QNG1 protein family.</text>
</comment>
<dbReference type="InterPro" id="IPR019438">
    <property type="entry name" value="Q_salvage"/>
</dbReference>
<dbReference type="EC" id="3.2.2.-" evidence="6"/>
<evidence type="ECO:0000313" key="8">
    <source>
        <dbReference type="Proteomes" id="UP000663832"/>
    </source>
</evidence>
<dbReference type="GO" id="GO:0016787">
    <property type="term" value="F:hydrolase activity"/>
    <property type="evidence" value="ECO:0007669"/>
    <property type="project" value="UniProtKB-KW"/>
</dbReference>
<dbReference type="Proteomes" id="UP000663832">
    <property type="component" value="Unassembled WGS sequence"/>
</dbReference>
<accession>A0A814FGR4</accession>
<evidence type="ECO:0000256" key="3">
    <source>
        <dbReference type="ARBA" id="ARBA00035306"/>
    </source>
</evidence>
<dbReference type="PANTHER" id="PTHR21314">
    <property type="entry name" value="QUEUOSINE 5'-PHOSPHATE N-GLYCOSYLASE_HYDROLASE-RELATED"/>
    <property type="match status" value="1"/>
</dbReference>
<dbReference type="PANTHER" id="PTHR21314:SF0">
    <property type="entry name" value="QUEUOSINE 5'-PHOSPHATE N-GLYCOSYLASE_HYDROLASE"/>
    <property type="match status" value="1"/>
</dbReference>
<keyword evidence="1 6" id="KW-0378">Hydrolase</keyword>
<evidence type="ECO:0000256" key="1">
    <source>
        <dbReference type="ARBA" id="ARBA00022801"/>
    </source>
</evidence>
<evidence type="ECO:0000256" key="5">
    <source>
        <dbReference type="ARBA" id="ARBA00048204"/>
    </source>
</evidence>
<protein>
    <recommendedName>
        <fullName evidence="3 6">Queuosine 5'-phosphate N-glycosylase/hydrolase</fullName>
        <ecNumber evidence="6">3.2.2.-</ecNumber>
    </recommendedName>
    <alternativeName>
        <fullName evidence="4 6">Queuosine-nucleotide N-glycosylase/hydrolase</fullName>
    </alternativeName>
</protein>
<dbReference type="Pfam" id="PF10343">
    <property type="entry name" value="Q_salvage"/>
    <property type="match status" value="1"/>
</dbReference>
<evidence type="ECO:0000256" key="6">
    <source>
        <dbReference type="RuleBase" id="RU365002"/>
    </source>
</evidence>
<dbReference type="EMBL" id="CAJNOM010000072">
    <property type="protein sequence ID" value="CAF0981607.1"/>
    <property type="molecule type" value="Genomic_DNA"/>
</dbReference>